<dbReference type="EMBL" id="MU151359">
    <property type="protein sequence ID" value="KAF9444645.1"/>
    <property type="molecule type" value="Genomic_DNA"/>
</dbReference>
<organism evidence="3 4">
    <name type="scientific">Macrolepiota fuliginosa MF-IS2</name>
    <dbReference type="NCBI Taxonomy" id="1400762"/>
    <lineage>
        <taxon>Eukaryota</taxon>
        <taxon>Fungi</taxon>
        <taxon>Dikarya</taxon>
        <taxon>Basidiomycota</taxon>
        <taxon>Agaricomycotina</taxon>
        <taxon>Agaricomycetes</taxon>
        <taxon>Agaricomycetidae</taxon>
        <taxon>Agaricales</taxon>
        <taxon>Agaricineae</taxon>
        <taxon>Agaricaceae</taxon>
        <taxon>Macrolepiota</taxon>
    </lineage>
</organism>
<evidence type="ECO:0000313" key="4">
    <source>
        <dbReference type="Proteomes" id="UP000807342"/>
    </source>
</evidence>
<dbReference type="PANTHER" id="PTHR37544">
    <property type="entry name" value="SPRAY-RELATED"/>
    <property type="match status" value="1"/>
</dbReference>
<dbReference type="Proteomes" id="UP000807342">
    <property type="component" value="Unassembled WGS sequence"/>
</dbReference>
<feature type="region of interest" description="Disordered" evidence="1">
    <location>
        <begin position="652"/>
        <end position="674"/>
    </location>
</feature>
<feature type="transmembrane region" description="Helical" evidence="2">
    <location>
        <begin position="539"/>
        <end position="560"/>
    </location>
</feature>
<evidence type="ECO:0000313" key="3">
    <source>
        <dbReference type="EMBL" id="KAF9444645.1"/>
    </source>
</evidence>
<name>A0A9P5X5W5_9AGAR</name>
<feature type="compositionally biased region" description="Basic and acidic residues" evidence="1">
    <location>
        <begin position="1"/>
        <end position="11"/>
    </location>
</feature>
<protein>
    <submittedName>
        <fullName evidence="3">Uncharacterized protein</fullName>
    </submittedName>
</protein>
<reference evidence="3" key="1">
    <citation type="submission" date="2020-11" db="EMBL/GenBank/DDBJ databases">
        <authorList>
            <consortium name="DOE Joint Genome Institute"/>
            <person name="Ahrendt S."/>
            <person name="Riley R."/>
            <person name="Andreopoulos W."/>
            <person name="Labutti K."/>
            <person name="Pangilinan J."/>
            <person name="Ruiz-Duenas F.J."/>
            <person name="Barrasa J.M."/>
            <person name="Sanchez-Garcia M."/>
            <person name="Camarero S."/>
            <person name="Miyauchi S."/>
            <person name="Serrano A."/>
            <person name="Linde D."/>
            <person name="Babiker R."/>
            <person name="Drula E."/>
            <person name="Ayuso-Fernandez I."/>
            <person name="Pacheco R."/>
            <person name="Padilla G."/>
            <person name="Ferreira P."/>
            <person name="Barriuso J."/>
            <person name="Kellner H."/>
            <person name="Castanera R."/>
            <person name="Alfaro M."/>
            <person name="Ramirez L."/>
            <person name="Pisabarro A.G."/>
            <person name="Kuo A."/>
            <person name="Tritt A."/>
            <person name="Lipzen A."/>
            <person name="He G."/>
            <person name="Yan M."/>
            <person name="Ng V."/>
            <person name="Cullen D."/>
            <person name="Martin F."/>
            <person name="Rosso M.-N."/>
            <person name="Henrissat B."/>
            <person name="Hibbett D."/>
            <person name="Martinez A.T."/>
            <person name="Grigoriev I.V."/>
        </authorList>
    </citation>
    <scope>NUCLEOTIDE SEQUENCE</scope>
    <source>
        <strain evidence="3">MF-IS2</strain>
    </source>
</reference>
<accession>A0A9P5X5W5</accession>
<keyword evidence="2" id="KW-0472">Membrane</keyword>
<sequence length="674" mass="74268">MATPHDDHHGPGPDPASLTGNASSLPIPSFSYNTYGSTASSGERLDASPPTTPHQRLLDNDANRVQFATYRDGKDHVHPHIEELKGGTPRDPKWLPLPLRPWFWIPLVVVLALGAIGLEVALHFSKTNQGWPSSGDVGNTETALHYVYTLPPVIVAAVIVAMWAWTDIEIKKMQPYVDLVHGDSPPHRSLLLDYTRHNNFFVWTRAAANKHYLVALASLMALLALSFQPLAAALLVVRDTWFPQPGVTVNNLAALGLNQDNQFNDLTSFLTASGYAGASVLYDLGDPPFIHQQYTIGGFDLPTFIATNGTVIANTTAVKTVPNCQPISVNMQQTSTGWNNSVSFNNDCNISWAVDRNAQTLFGTDVLTCDAATPPQFGPVIFWFFTWASATICTPRLEFWDVMASVDIMTSNLTDVKELRPFSSASNFSSLAGNVTGTPLNGRAYNGINFTLDNPDEFVNRRLDALRLQLPAAIFQAAVQSPAGVIGSFSANKFVNLATRVYTTYLALVARTAYFLPLQEQMTVEVRTFKKRVWLSDTAVHLLTTAMLLLAVFGTLIQLFHRHDRRQLHLQHEPGTIASAVSIGAQTGMGELLAGRQRTEEIDDILRDKKFRIDPRTMKIIMEGEDGYEIAQSPMDRRKSIFAALQGTRPRSWRLSTLGPGAPKSPRSPDQRHV</sequence>
<gene>
    <name evidence="3" type="ORF">P691DRAFT_836023</name>
</gene>
<dbReference type="Pfam" id="PF11915">
    <property type="entry name" value="DUF3433"/>
    <property type="match status" value="1"/>
</dbReference>
<evidence type="ECO:0000256" key="1">
    <source>
        <dbReference type="SAM" id="MobiDB-lite"/>
    </source>
</evidence>
<dbReference type="PANTHER" id="PTHR37544:SF3">
    <property type="entry name" value="SPRAY"/>
    <property type="match status" value="1"/>
</dbReference>
<feature type="transmembrane region" description="Helical" evidence="2">
    <location>
        <begin position="102"/>
        <end position="124"/>
    </location>
</feature>
<dbReference type="InterPro" id="IPR021840">
    <property type="entry name" value="DUF3433"/>
</dbReference>
<keyword evidence="2" id="KW-0812">Transmembrane</keyword>
<feature type="region of interest" description="Disordered" evidence="1">
    <location>
        <begin position="38"/>
        <end position="60"/>
    </location>
</feature>
<feature type="transmembrane region" description="Helical" evidence="2">
    <location>
        <begin position="144"/>
        <end position="165"/>
    </location>
</feature>
<feature type="transmembrane region" description="Helical" evidence="2">
    <location>
        <begin position="212"/>
        <end position="237"/>
    </location>
</feature>
<evidence type="ECO:0000256" key="2">
    <source>
        <dbReference type="SAM" id="Phobius"/>
    </source>
</evidence>
<dbReference type="OrthoDB" id="3248909at2759"/>
<comment type="caution">
    <text evidence="3">The sequence shown here is derived from an EMBL/GenBank/DDBJ whole genome shotgun (WGS) entry which is preliminary data.</text>
</comment>
<dbReference type="AlphaFoldDB" id="A0A9P5X5W5"/>
<keyword evidence="4" id="KW-1185">Reference proteome</keyword>
<proteinExistence type="predicted"/>
<keyword evidence="2" id="KW-1133">Transmembrane helix</keyword>
<feature type="region of interest" description="Disordered" evidence="1">
    <location>
        <begin position="1"/>
        <end position="25"/>
    </location>
</feature>